<name>A0AAE0LDE9_9CHLO</name>
<feature type="domain" description="SUPPRESSOR-OF-WHITE-APRICOT-like C-terminal" evidence="2">
    <location>
        <begin position="50"/>
        <end position="207"/>
    </location>
</feature>
<gene>
    <name evidence="3" type="ORF">CYMTET_10843</name>
</gene>
<dbReference type="EMBL" id="LGRX02003871">
    <property type="protein sequence ID" value="KAK3281356.1"/>
    <property type="molecule type" value="Genomic_DNA"/>
</dbReference>
<proteinExistence type="predicted"/>
<organism evidence="3 4">
    <name type="scientific">Cymbomonas tetramitiformis</name>
    <dbReference type="NCBI Taxonomy" id="36881"/>
    <lineage>
        <taxon>Eukaryota</taxon>
        <taxon>Viridiplantae</taxon>
        <taxon>Chlorophyta</taxon>
        <taxon>Pyramimonadophyceae</taxon>
        <taxon>Pyramimonadales</taxon>
        <taxon>Pyramimonadaceae</taxon>
        <taxon>Cymbomonas</taxon>
    </lineage>
</organism>
<feature type="non-terminal residue" evidence="3">
    <location>
        <position position="1"/>
    </location>
</feature>
<evidence type="ECO:0000313" key="4">
    <source>
        <dbReference type="Proteomes" id="UP001190700"/>
    </source>
</evidence>
<feature type="region of interest" description="Disordered" evidence="1">
    <location>
        <begin position="156"/>
        <end position="213"/>
    </location>
</feature>
<reference evidence="3 4" key="1">
    <citation type="journal article" date="2015" name="Genome Biol. Evol.">
        <title>Comparative Genomics of a Bacterivorous Green Alga Reveals Evolutionary Causalities and Consequences of Phago-Mixotrophic Mode of Nutrition.</title>
        <authorList>
            <person name="Burns J.A."/>
            <person name="Paasch A."/>
            <person name="Narechania A."/>
            <person name="Kim E."/>
        </authorList>
    </citation>
    <scope>NUCLEOTIDE SEQUENCE [LARGE SCALE GENOMIC DNA]</scope>
    <source>
        <strain evidence="3 4">PLY_AMNH</strain>
    </source>
</reference>
<feature type="compositionally biased region" description="Gly residues" evidence="1">
    <location>
        <begin position="156"/>
        <end position="172"/>
    </location>
</feature>
<dbReference type="Pfam" id="PF25123">
    <property type="entry name" value="SWAP1_C"/>
    <property type="match status" value="1"/>
</dbReference>
<dbReference type="Proteomes" id="UP001190700">
    <property type="component" value="Unassembled WGS sequence"/>
</dbReference>
<sequence>TLMSAVKGRACIVDNSVWNWVALQMGGMDQPGSAQGPPQALGGVSTGDAFFPPGLIPALAKNANGERFGAYSPISPLDIPPQVPPPGAMTDYLRTRLDRFYEDLRDGGRQRHIDRDRELAQMEQERLTRLRENREEGKTAGGGVNPETGTYADGSVPGGKGGGNMYAGLGSGGDHHEQTGGLGMPRGGDPAEDFDEYRRKQAGQYHTRTRGGL</sequence>
<comment type="caution">
    <text evidence="3">The sequence shown here is derived from an EMBL/GenBank/DDBJ whole genome shotgun (WGS) entry which is preliminary data.</text>
</comment>
<protein>
    <recommendedName>
        <fullName evidence="2">SUPPRESSOR-OF-WHITE-APRICOT-like C-terminal domain-containing protein</fullName>
    </recommendedName>
</protein>
<feature type="region of interest" description="Disordered" evidence="1">
    <location>
        <begin position="132"/>
        <end position="151"/>
    </location>
</feature>
<evidence type="ECO:0000313" key="3">
    <source>
        <dbReference type="EMBL" id="KAK3281356.1"/>
    </source>
</evidence>
<keyword evidence="4" id="KW-1185">Reference proteome</keyword>
<dbReference type="InterPro" id="IPR056922">
    <property type="entry name" value="SWAP1_C"/>
</dbReference>
<dbReference type="AlphaFoldDB" id="A0AAE0LDE9"/>
<evidence type="ECO:0000259" key="2">
    <source>
        <dbReference type="Pfam" id="PF25123"/>
    </source>
</evidence>
<accession>A0AAE0LDE9</accession>
<evidence type="ECO:0000256" key="1">
    <source>
        <dbReference type="SAM" id="MobiDB-lite"/>
    </source>
</evidence>